<dbReference type="RefSeq" id="WP_307806097.1">
    <property type="nucleotide sequence ID" value="NZ_JAFBBK010000001.1"/>
</dbReference>
<dbReference type="EMBL" id="JAFBBK010000001">
    <property type="protein sequence ID" value="MBM7417461.1"/>
    <property type="molecule type" value="Genomic_DNA"/>
</dbReference>
<dbReference type="Proteomes" id="UP000703038">
    <property type="component" value="Unassembled WGS sequence"/>
</dbReference>
<organism evidence="2 3">
    <name type="scientific">Rhodococcoides corynebacterioides</name>
    <dbReference type="NCBI Taxonomy" id="53972"/>
    <lineage>
        <taxon>Bacteria</taxon>
        <taxon>Bacillati</taxon>
        <taxon>Actinomycetota</taxon>
        <taxon>Actinomycetes</taxon>
        <taxon>Mycobacteriales</taxon>
        <taxon>Nocardiaceae</taxon>
        <taxon>Rhodococcoides</taxon>
    </lineage>
</organism>
<dbReference type="PANTHER" id="PTHR43802:SF1">
    <property type="entry name" value="IP11341P-RELATED"/>
    <property type="match status" value="1"/>
</dbReference>
<dbReference type="CDD" id="cd06558">
    <property type="entry name" value="crotonase-like"/>
    <property type="match status" value="1"/>
</dbReference>
<evidence type="ECO:0000313" key="2">
    <source>
        <dbReference type="EMBL" id="MBM7417461.1"/>
    </source>
</evidence>
<evidence type="ECO:0000313" key="3">
    <source>
        <dbReference type="Proteomes" id="UP000703038"/>
    </source>
</evidence>
<name>A0ABS2KZU8_9NOCA</name>
<comment type="similarity">
    <text evidence="1">Belongs to the enoyl-CoA hydratase/isomerase family.</text>
</comment>
<dbReference type="Gene3D" id="3.90.226.10">
    <property type="entry name" value="2-enoyl-CoA Hydratase, Chain A, domain 1"/>
    <property type="match status" value="1"/>
</dbReference>
<proteinExistence type="inferred from homology"/>
<keyword evidence="3" id="KW-1185">Reference proteome</keyword>
<sequence length="265" mass="29305">MTRADRDRPAYFDAYPTIAFDRDDLGVLTVRLHSDDGPVRYSPQHHHDWVRAFVDIADDRDNRVMILTGTGDSFIDVFAWDERTADAQMWDVIYYEGKHLLRRLLDIEIPVIGVVNGAATIHAELALLSDITLASESAILQDKAHVLAGSVPGDGVQVVWQELLGPNRGRYFLLTGQVLSAAEALDLGVVNEVMPAGELMPRARELARELAARPVLQMRYTRVVLTGRLKRLIDESLSNGLAVEGLAILDSVRLAQEAAAANQDE</sequence>
<comment type="caution">
    <text evidence="2">The sequence shown here is derived from an EMBL/GenBank/DDBJ whole genome shotgun (WGS) entry which is preliminary data.</text>
</comment>
<reference evidence="2 3" key="1">
    <citation type="submission" date="2021-01" db="EMBL/GenBank/DDBJ databases">
        <title>Genomics of switchgrass bacterial isolates.</title>
        <authorList>
            <person name="Shade A."/>
        </authorList>
    </citation>
    <scope>NUCLEOTIDE SEQUENCE [LARGE SCALE GENOMIC DNA]</scope>
    <source>
        <strain evidence="2 3">PvP111</strain>
    </source>
</reference>
<dbReference type="PANTHER" id="PTHR43802">
    <property type="entry name" value="ENOYL-COA HYDRATASE"/>
    <property type="match status" value="1"/>
</dbReference>
<evidence type="ECO:0000256" key="1">
    <source>
        <dbReference type="ARBA" id="ARBA00005254"/>
    </source>
</evidence>
<dbReference type="InterPro" id="IPR001753">
    <property type="entry name" value="Enoyl-CoA_hydra/iso"/>
</dbReference>
<protein>
    <submittedName>
        <fullName evidence="2">Enoyl-CoA hydratase/carnithine racemase</fullName>
    </submittedName>
</protein>
<dbReference type="Pfam" id="PF00378">
    <property type="entry name" value="ECH_1"/>
    <property type="match status" value="1"/>
</dbReference>
<dbReference type="SUPFAM" id="SSF52096">
    <property type="entry name" value="ClpP/crotonase"/>
    <property type="match status" value="1"/>
</dbReference>
<dbReference type="InterPro" id="IPR029045">
    <property type="entry name" value="ClpP/crotonase-like_dom_sf"/>
</dbReference>
<gene>
    <name evidence="2" type="ORF">JOE42_004194</name>
</gene>
<accession>A0ABS2KZU8</accession>